<dbReference type="SUPFAM" id="SSF51735">
    <property type="entry name" value="NAD(P)-binding Rossmann-fold domains"/>
    <property type="match status" value="1"/>
</dbReference>
<dbReference type="EC" id="1.1.1.58" evidence="5"/>
<dbReference type="GO" id="GO:0009026">
    <property type="term" value="F:tagaturonate reductase activity"/>
    <property type="evidence" value="ECO:0007669"/>
    <property type="project" value="UniProtKB-EC"/>
</dbReference>
<feature type="domain" description="Mannitol dehydrogenase C-terminal" evidence="4">
    <location>
        <begin position="284"/>
        <end position="485"/>
    </location>
</feature>
<evidence type="ECO:0000313" key="6">
    <source>
        <dbReference type="Proteomes" id="UP000293347"/>
    </source>
</evidence>
<dbReference type="OrthoDB" id="9768714at2"/>
<dbReference type="PROSITE" id="PS00974">
    <property type="entry name" value="MANNITOL_DHGENASE"/>
    <property type="match status" value="1"/>
</dbReference>
<keyword evidence="2" id="KW-0520">NAD</keyword>
<gene>
    <name evidence="5" type="ORF">EZ437_20350</name>
</gene>
<dbReference type="InterPro" id="IPR000669">
    <property type="entry name" value="Mannitol_DH"/>
</dbReference>
<dbReference type="GO" id="GO:0019592">
    <property type="term" value="P:mannitol catabolic process"/>
    <property type="evidence" value="ECO:0007669"/>
    <property type="project" value="TreeGrafter"/>
</dbReference>
<dbReference type="PANTHER" id="PTHR30524:SF0">
    <property type="entry name" value="ALTRONATE OXIDOREDUCTASE-RELATED"/>
    <property type="match status" value="1"/>
</dbReference>
<dbReference type="InterPro" id="IPR013131">
    <property type="entry name" value="Mannitol_DH_N"/>
</dbReference>
<dbReference type="InterPro" id="IPR023027">
    <property type="entry name" value="Mannitol_DH_CS"/>
</dbReference>
<accession>A0A4R0NAY6</accession>
<dbReference type="EMBL" id="SJSL01000009">
    <property type="protein sequence ID" value="TCC97441.1"/>
    <property type="molecule type" value="Genomic_DNA"/>
</dbReference>
<dbReference type="Pfam" id="PF01232">
    <property type="entry name" value="Mannitol_dh"/>
    <property type="match status" value="1"/>
</dbReference>
<dbReference type="PANTHER" id="PTHR30524">
    <property type="entry name" value="MANNITOL-1-PHOSPHATE 5-DEHYDROGENASE"/>
    <property type="match status" value="1"/>
</dbReference>
<reference evidence="5 6" key="1">
    <citation type="submission" date="2019-02" db="EMBL/GenBank/DDBJ databases">
        <title>Pedobacter sp. RP-1-14 sp. nov., isolated from Arctic soil.</title>
        <authorList>
            <person name="Dahal R.H."/>
        </authorList>
    </citation>
    <scope>NUCLEOTIDE SEQUENCE [LARGE SCALE GENOMIC DNA]</scope>
    <source>
        <strain evidence="5 6">RP-1-14</strain>
    </source>
</reference>
<dbReference type="AlphaFoldDB" id="A0A4R0NAY6"/>
<dbReference type="InterPro" id="IPR013118">
    <property type="entry name" value="Mannitol_DH_C"/>
</dbReference>
<feature type="domain" description="Mannitol dehydrogenase N-terminal" evidence="3">
    <location>
        <begin position="29"/>
        <end position="270"/>
    </location>
</feature>
<sequence>MIIAKYILDSIEIENVVIPDGELLNLPEKVLQFGTGVLLRGLPDYFVDKANRAGMFNGRIVVVKSTSKGDLTDFKQQDNLYTICVRGIENGKSIEKNILCSSISRVLSAYGEWETILDVARDPNVQVFISNTTEVGIVLLKESIHQSPPESFPAKLLASLYARYKALGDDERADLVVIATELIPDNGKKLAAIVDELVVFNELETEFTVWLKSRVNFCNSLVDRIVPGKPDDQTLLKLEEQLGYEDNLLIMAEPYRLWAIEGGAKVSALLNLEAADTGVIVKPDIEIYRELKVRLLNGSHTLTSAIAYLSGIETVASAMADEALKSYITDVMESEIIPAIPYEINGNEAIDFARAVLDRFANPYIEHLWINITFQYTMKLKIRILPVLFKYYQLNNKVPQHIAFGFAAYLLFMRCDQQDGNKYFGNYKGKLYPITDDKAAYFYDKSKLDEAEYVSSVLSDSSLWEADLSSLEGFIEAVADNYQYISTHGMTMALSKTD</sequence>
<dbReference type="PRINTS" id="PR00084">
    <property type="entry name" value="MTLDHDRGNASE"/>
</dbReference>
<protein>
    <submittedName>
        <fullName evidence="5">Tagaturonate reductase</fullName>
        <ecNumber evidence="5">1.1.1.58</ecNumber>
    </submittedName>
</protein>
<evidence type="ECO:0000259" key="3">
    <source>
        <dbReference type="Pfam" id="PF01232"/>
    </source>
</evidence>
<comment type="caution">
    <text evidence="5">The sequence shown here is derived from an EMBL/GenBank/DDBJ whole genome shotgun (WGS) entry which is preliminary data.</text>
</comment>
<dbReference type="GO" id="GO:0008926">
    <property type="term" value="F:mannitol-1-phosphate 5-dehydrogenase activity"/>
    <property type="evidence" value="ECO:0007669"/>
    <property type="project" value="TreeGrafter"/>
</dbReference>
<evidence type="ECO:0000313" key="5">
    <source>
        <dbReference type="EMBL" id="TCC97441.1"/>
    </source>
</evidence>
<dbReference type="GO" id="GO:0005829">
    <property type="term" value="C:cytosol"/>
    <property type="evidence" value="ECO:0007669"/>
    <property type="project" value="TreeGrafter"/>
</dbReference>
<dbReference type="SUPFAM" id="SSF48179">
    <property type="entry name" value="6-phosphogluconate dehydrogenase C-terminal domain-like"/>
    <property type="match status" value="1"/>
</dbReference>
<evidence type="ECO:0000256" key="1">
    <source>
        <dbReference type="ARBA" id="ARBA00023002"/>
    </source>
</evidence>
<dbReference type="RefSeq" id="WP_131597975.1">
    <property type="nucleotide sequence ID" value="NZ_SJSL01000009.1"/>
</dbReference>
<proteinExistence type="predicted"/>
<dbReference type="Gene3D" id="3.40.50.720">
    <property type="entry name" value="NAD(P)-binding Rossmann-like Domain"/>
    <property type="match status" value="1"/>
</dbReference>
<evidence type="ECO:0000259" key="4">
    <source>
        <dbReference type="Pfam" id="PF08125"/>
    </source>
</evidence>
<keyword evidence="6" id="KW-1185">Reference proteome</keyword>
<organism evidence="5 6">
    <name type="scientific">Pedobacter psychroterrae</name>
    <dbReference type="NCBI Taxonomy" id="2530453"/>
    <lineage>
        <taxon>Bacteria</taxon>
        <taxon>Pseudomonadati</taxon>
        <taxon>Bacteroidota</taxon>
        <taxon>Sphingobacteriia</taxon>
        <taxon>Sphingobacteriales</taxon>
        <taxon>Sphingobacteriaceae</taxon>
        <taxon>Pedobacter</taxon>
    </lineage>
</organism>
<dbReference type="InterPro" id="IPR036291">
    <property type="entry name" value="NAD(P)-bd_dom_sf"/>
</dbReference>
<dbReference type="NCBIfam" id="NF002969">
    <property type="entry name" value="PRK03643.1"/>
    <property type="match status" value="1"/>
</dbReference>
<dbReference type="InterPro" id="IPR013328">
    <property type="entry name" value="6PGD_dom2"/>
</dbReference>
<dbReference type="Pfam" id="PF08125">
    <property type="entry name" value="Mannitol_dh_C"/>
    <property type="match status" value="1"/>
</dbReference>
<evidence type="ECO:0000256" key="2">
    <source>
        <dbReference type="ARBA" id="ARBA00023027"/>
    </source>
</evidence>
<dbReference type="InterPro" id="IPR008927">
    <property type="entry name" value="6-PGluconate_DH-like_C_sf"/>
</dbReference>
<dbReference type="Gene3D" id="1.10.1040.10">
    <property type="entry name" value="N-(1-d-carboxylethyl)-l-norvaline Dehydrogenase, domain 2"/>
    <property type="match status" value="1"/>
</dbReference>
<dbReference type="Proteomes" id="UP000293347">
    <property type="component" value="Unassembled WGS sequence"/>
</dbReference>
<name>A0A4R0NAY6_9SPHI</name>
<keyword evidence="1 5" id="KW-0560">Oxidoreductase</keyword>